<sequence>MSTWLWPICLVSIGGFLGAISRYGLGTYMARRFPSAIPYGTLTINLLGCFLIGILMRYHAFDDWKLLIGTGFMGAFTTFSTMNLESVKQLRTGLWKAWMIYTMLSYTGGILLTFIGYYI</sequence>
<dbReference type="AlphaFoldDB" id="A0A6L8UX17"/>
<feature type="transmembrane region" description="Helical" evidence="10">
    <location>
        <begin position="6"/>
        <end position="25"/>
    </location>
</feature>
<keyword evidence="10" id="KW-0915">Sodium</keyword>
<keyword evidence="10" id="KW-0813">Transport</keyword>
<feature type="transmembrane region" description="Helical" evidence="10">
    <location>
        <begin position="37"/>
        <end position="60"/>
    </location>
</feature>
<comment type="caution">
    <text evidence="11">The sequence shown here is derived from an EMBL/GenBank/DDBJ whole genome shotgun (WGS) entry which is preliminary data.</text>
</comment>
<dbReference type="NCBIfam" id="TIGR00494">
    <property type="entry name" value="crcB"/>
    <property type="match status" value="1"/>
</dbReference>
<comment type="similarity">
    <text evidence="7 10">Belongs to the fluoride channel Fluc/FEX (TC 1.A.43) family.</text>
</comment>
<keyword evidence="3 10" id="KW-0812">Transmembrane</keyword>
<keyword evidence="5 10" id="KW-0472">Membrane</keyword>
<comment type="function">
    <text evidence="9 10">Fluoride-specific ion channel. Important for reducing fluoride concentration in the cell, thus reducing its toxicity.</text>
</comment>
<dbReference type="PANTHER" id="PTHR28259:SF1">
    <property type="entry name" value="FLUORIDE EXPORT PROTEIN 1-RELATED"/>
    <property type="match status" value="1"/>
</dbReference>
<protein>
    <recommendedName>
        <fullName evidence="10">Fluoride-specific ion channel FluC</fullName>
    </recommendedName>
</protein>
<dbReference type="GO" id="GO:0062054">
    <property type="term" value="F:fluoride channel activity"/>
    <property type="evidence" value="ECO:0007669"/>
    <property type="project" value="UniProtKB-UniRule"/>
</dbReference>
<dbReference type="Proteomes" id="UP000481087">
    <property type="component" value="Unassembled WGS sequence"/>
</dbReference>
<keyword evidence="4 10" id="KW-1133">Transmembrane helix</keyword>
<evidence type="ECO:0000256" key="5">
    <source>
        <dbReference type="ARBA" id="ARBA00023136"/>
    </source>
</evidence>
<evidence type="ECO:0000313" key="12">
    <source>
        <dbReference type="Proteomes" id="UP000481087"/>
    </source>
</evidence>
<keyword evidence="12" id="KW-1185">Reference proteome</keyword>
<evidence type="ECO:0000256" key="3">
    <source>
        <dbReference type="ARBA" id="ARBA00022692"/>
    </source>
</evidence>
<dbReference type="GO" id="GO:0046872">
    <property type="term" value="F:metal ion binding"/>
    <property type="evidence" value="ECO:0007669"/>
    <property type="project" value="UniProtKB-KW"/>
</dbReference>
<dbReference type="GO" id="GO:0140114">
    <property type="term" value="P:cellular detoxification of fluoride"/>
    <property type="evidence" value="ECO:0007669"/>
    <property type="project" value="UniProtKB-UniRule"/>
</dbReference>
<dbReference type="HAMAP" id="MF_00454">
    <property type="entry name" value="FluC"/>
    <property type="match status" value="1"/>
</dbReference>
<comment type="activity regulation">
    <text evidence="10">Na(+) is not transported, but it plays an essential structural role and its presence is essential for fluoride channel function.</text>
</comment>
<dbReference type="EMBL" id="WTUZ01000010">
    <property type="protein sequence ID" value="MZQ81726.1"/>
    <property type="molecule type" value="Genomic_DNA"/>
</dbReference>
<dbReference type="Pfam" id="PF02537">
    <property type="entry name" value="CRCB"/>
    <property type="match status" value="1"/>
</dbReference>
<name>A0A6L8UX17_9BACL</name>
<evidence type="ECO:0000256" key="2">
    <source>
        <dbReference type="ARBA" id="ARBA00022475"/>
    </source>
</evidence>
<dbReference type="InterPro" id="IPR003691">
    <property type="entry name" value="FluC"/>
</dbReference>
<feature type="binding site" evidence="10">
    <location>
        <position position="74"/>
    </location>
    <ligand>
        <name>Na(+)</name>
        <dbReference type="ChEBI" id="CHEBI:29101"/>
        <note>structural</note>
    </ligand>
</feature>
<evidence type="ECO:0000256" key="4">
    <source>
        <dbReference type="ARBA" id="ARBA00022989"/>
    </source>
</evidence>
<evidence type="ECO:0000256" key="9">
    <source>
        <dbReference type="ARBA" id="ARBA00049940"/>
    </source>
</evidence>
<evidence type="ECO:0000256" key="1">
    <source>
        <dbReference type="ARBA" id="ARBA00004651"/>
    </source>
</evidence>
<organism evidence="11 12">
    <name type="scientific">Paenibacillus silvestris</name>
    <dbReference type="NCBI Taxonomy" id="2606219"/>
    <lineage>
        <taxon>Bacteria</taxon>
        <taxon>Bacillati</taxon>
        <taxon>Bacillota</taxon>
        <taxon>Bacilli</taxon>
        <taxon>Bacillales</taxon>
        <taxon>Paenibacillaceae</taxon>
        <taxon>Paenibacillus</taxon>
    </lineage>
</organism>
<accession>A0A6L8UX17</accession>
<feature type="transmembrane region" description="Helical" evidence="10">
    <location>
        <begin position="98"/>
        <end position="118"/>
    </location>
</feature>
<keyword evidence="10" id="KW-0479">Metal-binding</keyword>
<gene>
    <name evidence="10 11" type="primary">crcB</name>
    <name evidence="10" type="synonym">fluC</name>
    <name evidence="11" type="ORF">GQF01_06205</name>
</gene>
<comment type="subcellular location">
    <subcellularLocation>
        <location evidence="1 10">Cell membrane</location>
        <topology evidence="1 10">Multi-pass membrane protein</topology>
    </subcellularLocation>
</comment>
<reference evidence="11 12" key="1">
    <citation type="submission" date="2019-12" db="EMBL/GenBank/DDBJ databases">
        <title>Paenibacillus sp. nov. sp. isolated from soil.</title>
        <authorList>
            <person name="Kim J."/>
            <person name="Jeong S.E."/>
            <person name="Jung H.S."/>
            <person name="Jeon C.O."/>
        </authorList>
    </citation>
    <scope>NUCLEOTIDE SEQUENCE [LARGE SCALE GENOMIC DNA]</scope>
    <source>
        <strain evidence="11 12">5J-6</strain>
    </source>
</reference>
<feature type="transmembrane region" description="Helical" evidence="10">
    <location>
        <begin position="66"/>
        <end position="86"/>
    </location>
</feature>
<feature type="binding site" evidence="10">
    <location>
        <position position="77"/>
    </location>
    <ligand>
        <name>Na(+)</name>
        <dbReference type="ChEBI" id="CHEBI:29101"/>
        <note>structural</note>
    </ligand>
</feature>
<evidence type="ECO:0000256" key="7">
    <source>
        <dbReference type="ARBA" id="ARBA00035120"/>
    </source>
</evidence>
<dbReference type="GO" id="GO:0005886">
    <property type="term" value="C:plasma membrane"/>
    <property type="evidence" value="ECO:0007669"/>
    <property type="project" value="UniProtKB-SubCell"/>
</dbReference>
<evidence type="ECO:0000256" key="8">
    <source>
        <dbReference type="ARBA" id="ARBA00035585"/>
    </source>
</evidence>
<keyword evidence="10" id="KW-0406">Ion transport</keyword>
<keyword evidence="6 10" id="KW-0407">Ion channel</keyword>
<evidence type="ECO:0000256" key="6">
    <source>
        <dbReference type="ARBA" id="ARBA00023303"/>
    </source>
</evidence>
<evidence type="ECO:0000256" key="10">
    <source>
        <dbReference type="HAMAP-Rule" id="MF_00454"/>
    </source>
</evidence>
<dbReference type="PANTHER" id="PTHR28259">
    <property type="entry name" value="FLUORIDE EXPORT PROTEIN 1-RELATED"/>
    <property type="match status" value="1"/>
</dbReference>
<evidence type="ECO:0000313" key="11">
    <source>
        <dbReference type="EMBL" id="MZQ81726.1"/>
    </source>
</evidence>
<comment type="catalytic activity">
    <reaction evidence="8">
        <text>fluoride(in) = fluoride(out)</text>
        <dbReference type="Rhea" id="RHEA:76159"/>
        <dbReference type="ChEBI" id="CHEBI:17051"/>
    </reaction>
    <physiologicalReaction direction="left-to-right" evidence="8">
        <dbReference type="Rhea" id="RHEA:76160"/>
    </physiologicalReaction>
</comment>
<keyword evidence="2 10" id="KW-1003">Cell membrane</keyword>
<dbReference type="RefSeq" id="WP_161405955.1">
    <property type="nucleotide sequence ID" value="NZ_WTUZ01000010.1"/>
</dbReference>
<proteinExistence type="inferred from homology"/>